<dbReference type="InterPro" id="IPR049492">
    <property type="entry name" value="BD-FAE-like_dom"/>
</dbReference>
<feature type="domain" description="BD-FAE-like" evidence="3">
    <location>
        <begin position="85"/>
        <end position="194"/>
    </location>
</feature>
<keyword evidence="1 4" id="KW-0378">Hydrolase</keyword>
<dbReference type="InterPro" id="IPR029058">
    <property type="entry name" value="AB_hydrolase_fold"/>
</dbReference>
<keyword evidence="5" id="KW-1185">Reference proteome</keyword>
<evidence type="ECO:0000313" key="4">
    <source>
        <dbReference type="EMBL" id="QDU35164.1"/>
    </source>
</evidence>
<dbReference type="Pfam" id="PF20434">
    <property type="entry name" value="BD-FAE"/>
    <property type="match status" value="1"/>
</dbReference>
<dbReference type="OrthoDB" id="9815425at2"/>
<gene>
    <name evidence="4" type="ORF">KS4_32440</name>
</gene>
<dbReference type="Proteomes" id="UP000317369">
    <property type="component" value="Chromosome"/>
</dbReference>
<dbReference type="SUPFAM" id="SSF53474">
    <property type="entry name" value="alpha/beta-Hydrolases"/>
    <property type="match status" value="1"/>
</dbReference>
<protein>
    <submittedName>
        <fullName evidence="4">Alpha/beta hydrolase family protein</fullName>
    </submittedName>
</protein>
<organism evidence="4 5">
    <name type="scientific">Poriferisphaera corsica</name>
    <dbReference type="NCBI Taxonomy" id="2528020"/>
    <lineage>
        <taxon>Bacteria</taxon>
        <taxon>Pseudomonadati</taxon>
        <taxon>Planctomycetota</taxon>
        <taxon>Phycisphaerae</taxon>
        <taxon>Phycisphaerales</taxon>
        <taxon>Phycisphaeraceae</taxon>
        <taxon>Poriferisphaera</taxon>
    </lineage>
</organism>
<reference evidence="4 5" key="1">
    <citation type="submission" date="2019-02" db="EMBL/GenBank/DDBJ databases">
        <title>Deep-cultivation of Planctomycetes and their phenomic and genomic characterization uncovers novel biology.</title>
        <authorList>
            <person name="Wiegand S."/>
            <person name="Jogler M."/>
            <person name="Boedeker C."/>
            <person name="Pinto D."/>
            <person name="Vollmers J."/>
            <person name="Rivas-Marin E."/>
            <person name="Kohn T."/>
            <person name="Peeters S.H."/>
            <person name="Heuer A."/>
            <person name="Rast P."/>
            <person name="Oberbeckmann S."/>
            <person name="Bunk B."/>
            <person name="Jeske O."/>
            <person name="Meyerdierks A."/>
            <person name="Storesund J.E."/>
            <person name="Kallscheuer N."/>
            <person name="Luecker S."/>
            <person name="Lage O.M."/>
            <person name="Pohl T."/>
            <person name="Merkel B.J."/>
            <person name="Hornburger P."/>
            <person name="Mueller R.-W."/>
            <person name="Bruemmer F."/>
            <person name="Labrenz M."/>
            <person name="Spormann A.M."/>
            <person name="Op den Camp H."/>
            <person name="Overmann J."/>
            <person name="Amann R."/>
            <person name="Jetten M.S.M."/>
            <person name="Mascher T."/>
            <person name="Medema M.H."/>
            <person name="Devos D.P."/>
            <person name="Kaster A.-K."/>
            <person name="Ovreas L."/>
            <person name="Rohde M."/>
            <person name="Galperin M.Y."/>
            <person name="Jogler C."/>
        </authorList>
    </citation>
    <scope>NUCLEOTIDE SEQUENCE [LARGE SCALE GENOMIC DNA]</scope>
    <source>
        <strain evidence="4 5">KS4</strain>
    </source>
</reference>
<keyword evidence="2" id="KW-0732">Signal</keyword>
<feature type="chain" id="PRO_5021823835" evidence="2">
    <location>
        <begin position="37"/>
        <end position="337"/>
    </location>
</feature>
<dbReference type="InterPro" id="IPR050300">
    <property type="entry name" value="GDXG_lipolytic_enzyme"/>
</dbReference>
<dbReference type="PANTHER" id="PTHR48081">
    <property type="entry name" value="AB HYDROLASE SUPERFAMILY PROTEIN C4A8.06C"/>
    <property type="match status" value="1"/>
</dbReference>
<evidence type="ECO:0000256" key="2">
    <source>
        <dbReference type="SAM" id="SignalP"/>
    </source>
</evidence>
<dbReference type="InterPro" id="IPR013424">
    <property type="entry name" value="Ice-binding_C"/>
</dbReference>
<dbReference type="EMBL" id="CP036425">
    <property type="protein sequence ID" value="QDU35164.1"/>
    <property type="molecule type" value="Genomic_DNA"/>
</dbReference>
<feature type="signal peptide" evidence="2">
    <location>
        <begin position="1"/>
        <end position="36"/>
    </location>
</feature>
<dbReference type="KEGG" id="pcor:KS4_32440"/>
<dbReference type="GO" id="GO:0016787">
    <property type="term" value="F:hydrolase activity"/>
    <property type="evidence" value="ECO:0007669"/>
    <property type="project" value="UniProtKB-KW"/>
</dbReference>
<dbReference type="NCBIfam" id="TIGR02595">
    <property type="entry name" value="PEP_CTERM"/>
    <property type="match status" value="1"/>
</dbReference>
<dbReference type="AlphaFoldDB" id="A0A517YY64"/>
<dbReference type="Gene3D" id="3.40.50.1820">
    <property type="entry name" value="alpha/beta hydrolase"/>
    <property type="match status" value="1"/>
</dbReference>
<name>A0A517YY64_9BACT</name>
<evidence type="ECO:0000259" key="3">
    <source>
        <dbReference type="Pfam" id="PF20434"/>
    </source>
</evidence>
<sequence precursor="true">MTNMATQTPFTSILKTTLGAAMMLAACTITTTPTHALSKYANDRIKEVASHTSYYAANADKRYTYATRPERDLEVFVWTPRTAPREDAPVIVMYHGGGWNGGTPSAFARSALYFALSGYYVVTPNYRVKNTDGTTPIDAVHDAEAALQWVIDNQGVDGMDWDNQRIALYGSSAGSHLAMTTGLGGRVAGLNNGDANVFAYAAFNSVYDGSPNGYGKGRLGNTIEEYGPYSPLHLAHKDMDPIIFTHGEKDTTVPYSKALEFDQRLEDLGVEKEFLSYANYGHNTGPYYSSSEGGQTAWMQGVYNVEDFLGKQLTAIPEPSSLALLSMTMLTLIRRKK</sequence>
<proteinExistence type="predicted"/>
<accession>A0A517YY64</accession>
<evidence type="ECO:0000256" key="1">
    <source>
        <dbReference type="ARBA" id="ARBA00022801"/>
    </source>
</evidence>
<evidence type="ECO:0000313" key="5">
    <source>
        <dbReference type="Proteomes" id="UP000317369"/>
    </source>
</evidence>